<dbReference type="Proteomes" id="UP001147760">
    <property type="component" value="Unassembled WGS sequence"/>
</dbReference>
<dbReference type="AlphaFoldDB" id="A0A9W9WZE5"/>
<evidence type="ECO:0000313" key="2">
    <source>
        <dbReference type="Proteomes" id="UP001147760"/>
    </source>
</evidence>
<accession>A0A9W9WZE5</accession>
<protein>
    <submittedName>
        <fullName evidence="1">Uncharacterized protein</fullName>
    </submittedName>
</protein>
<reference evidence="1" key="2">
    <citation type="journal article" date="2023" name="IMA Fungus">
        <title>Comparative genomic study of the Penicillium genus elucidates a diverse pangenome and 15 lateral gene transfer events.</title>
        <authorList>
            <person name="Petersen C."/>
            <person name="Sorensen T."/>
            <person name="Nielsen M.R."/>
            <person name="Sondergaard T.E."/>
            <person name="Sorensen J.L."/>
            <person name="Fitzpatrick D.A."/>
            <person name="Frisvad J.C."/>
            <person name="Nielsen K.L."/>
        </authorList>
    </citation>
    <scope>NUCLEOTIDE SEQUENCE</scope>
    <source>
        <strain evidence="1">IBT 17660</strain>
    </source>
</reference>
<gene>
    <name evidence="1" type="ORF">N7530_005074</name>
</gene>
<comment type="caution">
    <text evidence="1">The sequence shown here is derived from an EMBL/GenBank/DDBJ whole genome shotgun (WGS) entry which is preliminary data.</text>
</comment>
<name>A0A9W9WZE5_9EURO</name>
<evidence type="ECO:0000313" key="1">
    <source>
        <dbReference type="EMBL" id="KAJ5479565.1"/>
    </source>
</evidence>
<keyword evidence="2" id="KW-1185">Reference proteome</keyword>
<dbReference type="EMBL" id="JAPWDO010000003">
    <property type="protein sequence ID" value="KAJ5479565.1"/>
    <property type="molecule type" value="Genomic_DNA"/>
</dbReference>
<proteinExistence type="predicted"/>
<organism evidence="1 2">
    <name type="scientific">Penicillium desertorum</name>
    <dbReference type="NCBI Taxonomy" id="1303715"/>
    <lineage>
        <taxon>Eukaryota</taxon>
        <taxon>Fungi</taxon>
        <taxon>Dikarya</taxon>
        <taxon>Ascomycota</taxon>
        <taxon>Pezizomycotina</taxon>
        <taxon>Eurotiomycetes</taxon>
        <taxon>Eurotiomycetidae</taxon>
        <taxon>Eurotiales</taxon>
        <taxon>Aspergillaceae</taxon>
        <taxon>Penicillium</taxon>
    </lineage>
</organism>
<reference evidence="1" key="1">
    <citation type="submission" date="2022-12" db="EMBL/GenBank/DDBJ databases">
        <authorList>
            <person name="Petersen C."/>
        </authorList>
    </citation>
    <scope>NUCLEOTIDE SEQUENCE</scope>
    <source>
        <strain evidence="1">IBT 17660</strain>
    </source>
</reference>
<sequence length="70" mass="8085">MVNIDHKCQLHPLKSNKSTLQQAGWPNGKALDYESRDCRFDPCVGHLFFELSLYRISTTLEDIFLLLFIG</sequence>
<dbReference type="OrthoDB" id="4365621at2759"/>